<dbReference type="SUPFAM" id="SSF48452">
    <property type="entry name" value="TPR-like"/>
    <property type="match status" value="1"/>
</dbReference>
<proteinExistence type="predicted"/>
<dbReference type="EMBL" id="JH651384">
    <property type="protein sequence ID" value="EIJ34951.1"/>
    <property type="molecule type" value="Genomic_DNA"/>
</dbReference>
<evidence type="ECO:0000313" key="2">
    <source>
        <dbReference type="EMBL" id="EIJ34951.1"/>
    </source>
</evidence>
<protein>
    <recommendedName>
        <fullName evidence="4">Adenylate cyclase</fullName>
    </recommendedName>
</protein>
<accession>A0A656HCT4</accession>
<evidence type="ECO:0008006" key="4">
    <source>
        <dbReference type="Google" id="ProtNLM"/>
    </source>
</evidence>
<organism evidence="2 3">
    <name type="scientific">Thiothrix nivea (strain ATCC 35100 / DSM 5205 / JP2)</name>
    <dbReference type="NCBI Taxonomy" id="870187"/>
    <lineage>
        <taxon>Bacteria</taxon>
        <taxon>Pseudomonadati</taxon>
        <taxon>Pseudomonadota</taxon>
        <taxon>Gammaproteobacteria</taxon>
        <taxon>Thiotrichales</taxon>
        <taxon>Thiotrichaceae</taxon>
        <taxon>Thiothrix</taxon>
    </lineage>
</organism>
<dbReference type="OrthoDB" id="54411at2"/>
<dbReference type="AlphaFoldDB" id="A0A656HCT4"/>
<dbReference type="Gene3D" id="1.25.40.10">
    <property type="entry name" value="Tetratricopeptide repeat domain"/>
    <property type="match status" value="1"/>
</dbReference>
<gene>
    <name evidence="2" type="ORF">Thini_2397</name>
</gene>
<evidence type="ECO:0000313" key="3">
    <source>
        <dbReference type="Proteomes" id="UP000005317"/>
    </source>
</evidence>
<name>A0A656HCT4_THINJ</name>
<feature type="compositionally biased region" description="Polar residues" evidence="1">
    <location>
        <begin position="518"/>
        <end position="533"/>
    </location>
</feature>
<dbReference type="InterPro" id="IPR011990">
    <property type="entry name" value="TPR-like_helical_dom_sf"/>
</dbReference>
<feature type="region of interest" description="Disordered" evidence="1">
    <location>
        <begin position="518"/>
        <end position="543"/>
    </location>
</feature>
<dbReference type="RefSeq" id="WP_002708869.1">
    <property type="nucleotide sequence ID" value="NZ_JH651384.1"/>
</dbReference>
<dbReference type="Proteomes" id="UP000005317">
    <property type="component" value="Unassembled WGS sequence"/>
</dbReference>
<reference evidence="3" key="1">
    <citation type="journal article" date="2011" name="Stand. Genomic Sci.">
        <title>Genome sequence of the filamentous, gliding Thiothrix nivea neotype strain (JP2(T)).</title>
        <authorList>
            <person name="Lapidus A."/>
            <person name="Nolan M."/>
            <person name="Lucas S."/>
            <person name="Glavina Del Rio T."/>
            <person name="Tice H."/>
            <person name="Cheng J.F."/>
            <person name="Tapia R."/>
            <person name="Han C."/>
            <person name="Goodwin L."/>
            <person name="Pitluck S."/>
            <person name="Liolios K."/>
            <person name="Pagani I."/>
            <person name="Ivanova N."/>
            <person name="Huntemann M."/>
            <person name="Mavromatis K."/>
            <person name="Mikhailova N."/>
            <person name="Pati A."/>
            <person name="Chen A."/>
            <person name="Palaniappan K."/>
            <person name="Land M."/>
            <person name="Brambilla E.M."/>
            <person name="Rohde M."/>
            <person name="Abt B."/>
            <person name="Verbarg S."/>
            <person name="Goker M."/>
            <person name="Bristow J."/>
            <person name="Eisen J.A."/>
            <person name="Markowitz V."/>
            <person name="Hugenholtz P."/>
            <person name="Kyrpides N.C."/>
            <person name="Klenk H.P."/>
            <person name="Woyke T."/>
        </authorList>
    </citation>
    <scope>NUCLEOTIDE SEQUENCE [LARGE SCALE GENOMIC DNA]</scope>
    <source>
        <strain evidence="3">ATCC 35100 / DSM 5205 / JP2</strain>
    </source>
</reference>
<keyword evidence="3" id="KW-1185">Reference proteome</keyword>
<sequence>MEEHNLIKQELQHVLNSRLLENKKQAINFIAYIMEETLAGRGKKITQYGIAIEALGKPTDYNPTDNPAVRVEAGRVRRLLEEYYATEGRHSKLRITLPVGSYQPVVEWVTPTSSSLSAHHFEPKSIQSLGPKVYISCQNPTTIMDDTLRGLIYNLRSTLPITLGHFREVRIALAPASHALAHQQDELAYAWQHQQAEFLLECKVEAERNGISVNFTLHHTVTHEQVWSDNVKLPRQPTQQMLDAVLSQLVLEAFSLHRGVALAYWSRYWQAQDRMPDHYRVLVEHVHFIQGTVDHASLQHFQQACQTRTQCYHDDSLAHLHYAVMCLYAYMFGFDLGIPLEALWHKLALKAIELNPGNSLAHSIFALECYHRGEHEMGLVEIETARHINPHDCAGGHLLAVGLCALGHWEQAFTLLRGISNLNSSYPDPLRTIPCLYFFLRGEYVRIAKMPGGCGKLGGWETFGKMATHCRMDDCQGCIQTLSRTLALVSPLDGPSPGNNFQPARDLWANIQQRMSQLSTPSSCEDTVNNLVNGKSRRPAPTS</sequence>
<evidence type="ECO:0000256" key="1">
    <source>
        <dbReference type="SAM" id="MobiDB-lite"/>
    </source>
</evidence>